<dbReference type="AlphaFoldDB" id="A0A1G5RTQ4"/>
<dbReference type="HAMAP" id="MF_00214">
    <property type="entry name" value="AroD"/>
    <property type="match status" value="1"/>
</dbReference>
<evidence type="ECO:0000256" key="1">
    <source>
        <dbReference type="ARBA" id="ARBA00001864"/>
    </source>
</evidence>
<evidence type="ECO:0000313" key="7">
    <source>
        <dbReference type="Proteomes" id="UP000199208"/>
    </source>
</evidence>
<dbReference type="InterPro" id="IPR001381">
    <property type="entry name" value="DHquinase_I"/>
</dbReference>
<dbReference type="PANTHER" id="PTHR43699">
    <property type="entry name" value="3-DEHYDROQUINATE DEHYDRATASE"/>
    <property type="match status" value="1"/>
</dbReference>
<dbReference type="GO" id="GO:0009073">
    <property type="term" value="P:aromatic amino acid family biosynthetic process"/>
    <property type="evidence" value="ECO:0007669"/>
    <property type="project" value="UniProtKB-KW"/>
</dbReference>
<evidence type="ECO:0000313" key="6">
    <source>
        <dbReference type="EMBL" id="SCZ77387.1"/>
    </source>
</evidence>
<keyword evidence="7" id="KW-1185">Reference proteome</keyword>
<feature type="active site" description="Schiff-base intermediate with substrate" evidence="5">
    <location>
        <position position="172"/>
    </location>
</feature>
<dbReference type="NCBIfam" id="TIGR01093">
    <property type="entry name" value="aroD"/>
    <property type="match status" value="1"/>
</dbReference>
<dbReference type="RefSeq" id="WP_092589532.1">
    <property type="nucleotide sequence ID" value="NZ_FMWL01000002.1"/>
</dbReference>
<dbReference type="EMBL" id="FMWL01000002">
    <property type="protein sequence ID" value="SCZ77387.1"/>
    <property type="molecule type" value="Genomic_DNA"/>
</dbReference>
<dbReference type="GO" id="GO:0046279">
    <property type="term" value="P:3,4-dihydroxybenzoate biosynthetic process"/>
    <property type="evidence" value="ECO:0007669"/>
    <property type="project" value="TreeGrafter"/>
</dbReference>
<feature type="binding site" evidence="5">
    <location>
        <position position="238"/>
    </location>
    <ligand>
        <name>3-dehydroquinate</name>
        <dbReference type="ChEBI" id="CHEBI:32364"/>
    </ligand>
</feature>
<evidence type="ECO:0000256" key="2">
    <source>
        <dbReference type="ARBA" id="ARBA00023141"/>
    </source>
</evidence>
<dbReference type="Proteomes" id="UP000199208">
    <property type="component" value="Unassembled WGS sequence"/>
</dbReference>
<dbReference type="CDD" id="cd00502">
    <property type="entry name" value="DHQase_I"/>
    <property type="match status" value="1"/>
</dbReference>
<keyword evidence="5" id="KW-0028">Amino-acid biosynthesis</keyword>
<dbReference type="OrthoDB" id="9813659at2"/>
<reference evidence="6 7" key="1">
    <citation type="submission" date="2016-10" db="EMBL/GenBank/DDBJ databases">
        <authorList>
            <person name="de Groot N.N."/>
        </authorList>
    </citation>
    <scope>NUCLEOTIDE SEQUENCE [LARGE SCALE GENOMIC DNA]</scope>
    <source>
        <strain evidence="6 7">DSM 2784</strain>
    </source>
</reference>
<evidence type="ECO:0000256" key="5">
    <source>
        <dbReference type="HAMAP-Rule" id="MF_00214"/>
    </source>
</evidence>
<feature type="binding site" evidence="5">
    <location>
        <position position="84"/>
    </location>
    <ligand>
        <name>3-dehydroquinate</name>
        <dbReference type="ChEBI" id="CHEBI:32364"/>
    </ligand>
</feature>
<dbReference type="Pfam" id="PF01487">
    <property type="entry name" value="DHquinase_I"/>
    <property type="match status" value="1"/>
</dbReference>
<feature type="active site" description="Proton donor/acceptor" evidence="5">
    <location>
        <position position="145"/>
    </location>
</feature>
<organism evidence="6 7">
    <name type="scientific">Acidaminobacter hydrogenoformans DSM 2784</name>
    <dbReference type="NCBI Taxonomy" id="1120920"/>
    <lineage>
        <taxon>Bacteria</taxon>
        <taxon>Bacillati</taxon>
        <taxon>Bacillota</taxon>
        <taxon>Clostridia</taxon>
        <taxon>Peptostreptococcales</taxon>
        <taxon>Acidaminobacteraceae</taxon>
        <taxon>Acidaminobacter</taxon>
    </lineage>
</organism>
<dbReference type="PANTHER" id="PTHR43699:SF1">
    <property type="entry name" value="3-DEHYDROQUINATE DEHYDRATASE"/>
    <property type="match status" value="1"/>
</dbReference>
<dbReference type="EC" id="4.2.1.10" evidence="5"/>
<keyword evidence="4 5" id="KW-0704">Schiff base</keyword>
<comment type="pathway">
    <text evidence="5">Metabolic intermediate biosynthesis; chorismate biosynthesis; chorismate from D-erythrose 4-phosphate and phosphoenolpyruvate: step 3/7.</text>
</comment>
<evidence type="ECO:0000256" key="4">
    <source>
        <dbReference type="ARBA" id="ARBA00023270"/>
    </source>
</evidence>
<comment type="subunit">
    <text evidence="5">Homodimer.</text>
</comment>
<evidence type="ECO:0000256" key="3">
    <source>
        <dbReference type="ARBA" id="ARBA00023239"/>
    </source>
</evidence>
<dbReference type="GO" id="GO:0008652">
    <property type="term" value="P:amino acid biosynthetic process"/>
    <property type="evidence" value="ECO:0007669"/>
    <property type="project" value="UniProtKB-KW"/>
</dbReference>
<dbReference type="UniPathway" id="UPA00053">
    <property type="reaction ID" value="UER00086"/>
</dbReference>
<dbReference type="InterPro" id="IPR013785">
    <property type="entry name" value="Aldolase_TIM"/>
</dbReference>
<keyword evidence="3 5" id="KW-0456">Lyase</keyword>
<dbReference type="FunFam" id="3.20.20.70:FF:000047">
    <property type="entry name" value="3-dehydroquinate dehydratase"/>
    <property type="match status" value="1"/>
</dbReference>
<protein>
    <recommendedName>
        <fullName evidence="5">3-dehydroquinate dehydratase</fullName>
        <shortName evidence="5">3-dehydroquinase</shortName>
        <ecNumber evidence="5">4.2.1.10</ecNumber>
    </recommendedName>
    <alternativeName>
        <fullName evidence="5">Type I DHQase</fullName>
    </alternativeName>
    <alternativeName>
        <fullName evidence="5">Type I dehydroquinase</fullName>
        <shortName evidence="5">DHQ1</shortName>
    </alternativeName>
</protein>
<proteinExistence type="inferred from homology"/>
<gene>
    <name evidence="5" type="primary">aroD</name>
    <name evidence="6" type="ORF">SAMN03080599_00756</name>
</gene>
<accession>A0A1G5RTQ4</accession>
<name>A0A1G5RTQ4_9FIRM</name>
<feature type="binding site" evidence="5">
    <location>
        <begin position="48"/>
        <end position="50"/>
    </location>
    <ligand>
        <name>3-dehydroquinate</name>
        <dbReference type="ChEBI" id="CHEBI:32364"/>
    </ligand>
</feature>
<comment type="catalytic activity">
    <reaction evidence="1 5">
        <text>3-dehydroquinate = 3-dehydroshikimate + H2O</text>
        <dbReference type="Rhea" id="RHEA:21096"/>
        <dbReference type="ChEBI" id="CHEBI:15377"/>
        <dbReference type="ChEBI" id="CHEBI:16630"/>
        <dbReference type="ChEBI" id="CHEBI:32364"/>
        <dbReference type="EC" id="4.2.1.10"/>
    </reaction>
</comment>
<comment type="function">
    <text evidence="5">Involved in the third step of the chorismate pathway, which leads to the biosynthesis of aromatic amino acids. Catalyzes the cis-dehydration of 3-dehydroquinate (DHQ) and introduces the first double bond of the aromatic ring to yield 3-dehydroshikimate.</text>
</comment>
<feature type="binding site" evidence="5">
    <location>
        <position position="215"/>
    </location>
    <ligand>
        <name>3-dehydroquinate</name>
        <dbReference type="ChEBI" id="CHEBI:32364"/>
    </ligand>
</feature>
<dbReference type="Gene3D" id="3.20.20.70">
    <property type="entry name" value="Aldolase class I"/>
    <property type="match status" value="1"/>
</dbReference>
<dbReference type="STRING" id="1120920.SAMN03080599_00756"/>
<comment type="caution">
    <text evidence="5">Lacks conserved residue(s) required for the propagation of feature annotation.</text>
</comment>
<dbReference type="GO" id="GO:0009423">
    <property type="term" value="P:chorismate biosynthetic process"/>
    <property type="evidence" value="ECO:0007669"/>
    <property type="project" value="UniProtKB-UniRule"/>
</dbReference>
<dbReference type="SUPFAM" id="SSF51569">
    <property type="entry name" value="Aldolase"/>
    <property type="match status" value="1"/>
</dbReference>
<dbReference type="InterPro" id="IPR050146">
    <property type="entry name" value="Type-I_3-dehydroquinase"/>
</dbReference>
<comment type="similarity">
    <text evidence="5">Belongs to the type-I 3-dehydroquinase family.</text>
</comment>
<keyword evidence="2 5" id="KW-0057">Aromatic amino acid biosynthesis</keyword>
<feature type="binding site" evidence="5">
    <location>
        <position position="234"/>
    </location>
    <ligand>
        <name>3-dehydroquinate</name>
        <dbReference type="ChEBI" id="CHEBI:32364"/>
    </ligand>
</feature>
<sequence>MTKAPIQIKDKVLGGGTPLITMPFVGKTLEALKEECQTALEHQPDLVEWRADYFEGIGEPAKALEGLNTLNDSLGGIPILFTLRSASEGGAQALEETTRQAVIEAVVQTGLVSLVDIEAASPQSLIEPIRDLTRNHGVALILSNHDFKATPEPEDMLNRLLKAQALGADIVKLAVMPQSREDVLNLMLASVRYNDLPDATHAVTISMSGDGLITRLAAAFSHSVITFCAGKGVSAPGQVPADEMRGPMGLLARHLK</sequence>
<dbReference type="GO" id="GO:0003855">
    <property type="term" value="F:3-dehydroquinate dehydratase activity"/>
    <property type="evidence" value="ECO:0007669"/>
    <property type="project" value="UniProtKB-UniRule"/>
</dbReference>